<evidence type="ECO:0000313" key="3">
    <source>
        <dbReference type="EMBL" id="KNC75286.1"/>
    </source>
</evidence>
<accession>A0A0L0FFM6</accession>
<dbReference type="Pfam" id="PF00008">
    <property type="entry name" value="EGF"/>
    <property type="match status" value="1"/>
</dbReference>
<evidence type="ECO:0000256" key="1">
    <source>
        <dbReference type="PROSITE-ProRule" id="PRU00076"/>
    </source>
</evidence>
<dbReference type="GeneID" id="25912691"/>
<dbReference type="Proteomes" id="UP000054560">
    <property type="component" value="Unassembled WGS sequence"/>
</dbReference>
<dbReference type="Gene3D" id="2.10.25.10">
    <property type="entry name" value="Laminin"/>
    <property type="match status" value="1"/>
</dbReference>
<keyword evidence="1" id="KW-1015">Disulfide bond</keyword>
<organism evidence="3 4">
    <name type="scientific">Sphaeroforma arctica JP610</name>
    <dbReference type="NCBI Taxonomy" id="667725"/>
    <lineage>
        <taxon>Eukaryota</taxon>
        <taxon>Ichthyosporea</taxon>
        <taxon>Ichthyophonida</taxon>
        <taxon>Sphaeroforma</taxon>
    </lineage>
</organism>
<keyword evidence="1" id="KW-0245">EGF-like domain</keyword>
<feature type="disulfide bond" evidence="1">
    <location>
        <begin position="131"/>
        <end position="140"/>
    </location>
</feature>
<keyword evidence="4" id="KW-1185">Reference proteome</keyword>
<feature type="disulfide bond" evidence="1">
    <location>
        <begin position="112"/>
        <end position="129"/>
    </location>
</feature>
<feature type="domain" description="EGF-like" evidence="2">
    <location>
        <begin position="103"/>
        <end position="141"/>
    </location>
</feature>
<dbReference type="RefSeq" id="XP_014149188.1">
    <property type="nucleotide sequence ID" value="XM_014293713.1"/>
</dbReference>
<dbReference type="SUPFAM" id="SSF57196">
    <property type="entry name" value="EGF/Laminin"/>
    <property type="match status" value="1"/>
</dbReference>
<dbReference type="InterPro" id="IPR000742">
    <property type="entry name" value="EGF"/>
</dbReference>
<protein>
    <recommendedName>
        <fullName evidence="2">EGF-like domain-containing protein</fullName>
    </recommendedName>
</protein>
<dbReference type="EMBL" id="KQ243722">
    <property type="protein sequence ID" value="KNC75286.1"/>
    <property type="molecule type" value="Genomic_DNA"/>
</dbReference>
<comment type="caution">
    <text evidence="1">Lacks conserved residue(s) required for the propagation of feature annotation.</text>
</comment>
<dbReference type="PROSITE" id="PS01186">
    <property type="entry name" value="EGF_2"/>
    <property type="match status" value="1"/>
</dbReference>
<gene>
    <name evidence="3" type="ORF">SARC_12187</name>
</gene>
<proteinExistence type="predicted"/>
<evidence type="ECO:0000259" key="2">
    <source>
        <dbReference type="PROSITE" id="PS50026"/>
    </source>
</evidence>
<reference evidence="3 4" key="1">
    <citation type="submission" date="2011-02" db="EMBL/GenBank/DDBJ databases">
        <title>The Genome Sequence of Sphaeroforma arctica JP610.</title>
        <authorList>
            <consortium name="The Broad Institute Genome Sequencing Platform"/>
            <person name="Russ C."/>
            <person name="Cuomo C."/>
            <person name="Young S.K."/>
            <person name="Zeng Q."/>
            <person name="Gargeya S."/>
            <person name="Alvarado L."/>
            <person name="Berlin A."/>
            <person name="Chapman S.B."/>
            <person name="Chen Z."/>
            <person name="Freedman E."/>
            <person name="Gellesch M."/>
            <person name="Goldberg J."/>
            <person name="Griggs A."/>
            <person name="Gujja S."/>
            <person name="Heilman E."/>
            <person name="Heiman D."/>
            <person name="Howarth C."/>
            <person name="Mehta T."/>
            <person name="Neiman D."/>
            <person name="Pearson M."/>
            <person name="Roberts A."/>
            <person name="Saif S."/>
            <person name="Shea T."/>
            <person name="Shenoy N."/>
            <person name="Sisk P."/>
            <person name="Stolte C."/>
            <person name="Sykes S."/>
            <person name="White J."/>
            <person name="Yandava C."/>
            <person name="Burger G."/>
            <person name="Gray M.W."/>
            <person name="Holland P.W.H."/>
            <person name="King N."/>
            <person name="Lang F.B.F."/>
            <person name="Roger A.J."/>
            <person name="Ruiz-Trillo I."/>
            <person name="Haas B."/>
            <person name="Nusbaum C."/>
            <person name="Birren B."/>
        </authorList>
    </citation>
    <scope>NUCLEOTIDE SEQUENCE [LARGE SCALE GENOMIC DNA]</scope>
    <source>
        <strain evidence="3 4">JP610</strain>
    </source>
</reference>
<name>A0A0L0FFM6_9EUKA</name>
<dbReference type="PROSITE" id="PS00022">
    <property type="entry name" value="EGF_1"/>
    <property type="match status" value="1"/>
</dbReference>
<dbReference type="PROSITE" id="PS50026">
    <property type="entry name" value="EGF_3"/>
    <property type="match status" value="1"/>
</dbReference>
<sequence length="165" mass="18430">MVDGDYTLYNQSTLDGRQNVRSFLVNLTALIEVDEKSIQVMQIEPGVGMQLSLGTWSAGEIDRRLIANDVNITELGVLQSKRVLYDNDTARVLNGNSDVADMVTRLCDPNPCGKNGKCKIDTELYEWECACKAPWTGDLCDITLKLEVLEPFTTFDPVKFQKVCC</sequence>
<evidence type="ECO:0000313" key="4">
    <source>
        <dbReference type="Proteomes" id="UP000054560"/>
    </source>
</evidence>
<dbReference type="AlphaFoldDB" id="A0A0L0FFM6"/>